<evidence type="ECO:0000313" key="3">
    <source>
        <dbReference type="EMBL" id="GIZ50476.1"/>
    </source>
</evidence>
<comment type="caution">
    <text evidence="3">The sequence shown here is derived from an EMBL/GenBank/DDBJ whole genome shotgun (WGS) entry which is preliminary data.</text>
</comment>
<sequence length="281" mass="29733">MSYRTIAVHVNASAHTPARVELAARLAALHESHLVGMAATGGASAFYAAGLAGEGAVALGAYLEFMRESAKTWLAAFEAGARKEGAPSFEPRMIDDESGIALCLQARYSDLLVVGQPDPAERGSGERADAGEYALLNCGKPVLFVPYSGRFDTVGKRVVIAWDGSLEASRAVSGAIPLLRRADLVQVTVFDPEIGPAAHGEEPGADIALYLARHGVKVEVERQRTGREIDIGNALLSHLSDFGADLLVMGGYGHARVREILMGGVSRTVLRSMTVPVLMSH</sequence>
<dbReference type="InterPro" id="IPR006016">
    <property type="entry name" value="UspA"/>
</dbReference>
<evidence type="ECO:0000256" key="1">
    <source>
        <dbReference type="ARBA" id="ARBA00008791"/>
    </source>
</evidence>
<protein>
    <submittedName>
        <fullName evidence="3">Universal stress protein A</fullName>
    </submittedName>
</protein>
<accession>A0ABQ4Q011</accession>
<dbReference type="EMBL" id="BPMK01000002">
    <property type="protein sequence ID" value="GIZ50476.1"/>
    <property type="molecule type" value="Genomic_DNA"/>
</dbReference>
<comment type="similarity">
    <text evidence="1">Belongs to the universal stress protein A family.</text>
</comment>
<proteinExistence type="inferred from homology"/>
<dbReference type="PANTHER" id="PTHR46268:SF15">
    <property type="entry name" value="UNIVERSAL STRESS PROTEIN HP_0031"/>
    <property type="match status" value="1"/>
</dbReference>
<dbReference type="PRINTS" id="PR01438">
    <property type="entry name" value="UNVRSLSTRESS"/>
</dbReference>
<dbReference type="Pfam" id="PF00582">
    <property type="entry name" value="Usp"/>
    <property type="match status" value="1"/>
</dbReference>
<keyword evidence="4" id="KW-1185">Reference proteome</keyword>
<dbReference type="CDD" id="cd00293">
    <property type="entry name" value="USP-like"/>
    <property type="match status" value="1"/>
</dbReference>
<gene>
    <name evidence="3" type="ORF">NCCP691_04900</name>
</gene>
<evidence type="ECO:0000313" key="4">
    <source>
        <dbReference type="Proteomes" id="UP000887222"/>
    </source>
</evidence>
<name>A0ABQ4Q011_9BURK</name>
<dbReference type="RefSeq" id="WP_220806656.1">
    <property type="nucleotide sequence ID" value="NZ_BPMK01000002.1"/>
</dbReference>
<feature type="domain" description="UspA" evidence="2">
    <location>
        <begin position="156"/>
        <end position="279"/>
    </location>
</feature>
<organism evidence="3 4">
    <name type="scientific">Noviherbaspirillum aridicola</name>
    <dbReference type="NCBI Taxonomy" id="2849687"/>
    <lineage>
        <taxon>Bacteria</taxon>
        <taxon>Pseudomonadati</taxon>
        <taxon>Pseudomonadota</taxon>
        <taxon>Betaproteobacteria</taxon>
        <taxon>Burkholderiales</taxon>
        <taxon>Oxalobacteraceae</taxon>
        <taxon>Noviherbaspirillum</taxon>
    </lineage>
</organism>
<dbReference type="InterPro" id="IPR006015">
    <property type="entry name" value="Universal_stress_UspA"/>
</dbReference>
<dbReference type="Proteomes" id="UP000887222">
    <property type="component" value="Unassembled WGS sequence"/>
</dbReference>
<dbReference type="PANTHER" id="PTHR46268">
    <property type="entry name" value="STRESS RESPONSE PROTEIN NHAX"/>
    <property type="match status" value="1"/>
</dbReference>
<dbReference type="SUPFAM" id="SSF52402">
    <property type="entry name" value="Adenine nucleotide alpha hydrolases-like"/>
    <property type="match status" value="2"/>
</dbReference>
<reference evidence="3 4" key="1">
    <citation type="journal article" date="2022" name="Int. J. Syst. Evol. Microbiol.">
        <title>Noviherbaspirillum aridicola sp. nov., isolated from an arid soil in Pakistan.</title>
        <authorList>
            <person name="Khan I.U."/>
            <person name="Saqib M."/>
            <person name="Amin A."/>
            <person name="Hussain F."/>
            <person name="Li L."/>
            <person name="Liu Y.H."/>
            <person name="Fang B.Z."/>
            <person name="Ahmed I."/>
            <person name="Li W.J."/>
        </authorList>
    </citation>
    <scope>NUCLEOTIDE SEQUENCE [LARGE SCALE GENOMIC DNA]</scope>
    <source>
        <strain evidence="3 4">NCCP-691</strain>
    </source>
</reference>
<evidence type="ECO:0000259" key="2">
    <source>
        <dbReference type="Pfam" id="PF00582"/>
    </source>
</evidence>
<dbReference type="Gene3D" id="3.40.50.12370">
    <property type="match status" value="1"/>
</dbReference>